<protein>
    <recommendedName>
        <fullName evidence="7">Cytochrome c domain-containing protein</fullName>
    </recommendedName>
</protein>
<dbReference type="InterPro" id="IPR009056">
    <property type="entry name" value="Cyt_c-like_dom"/>
</dbReference>
<evidence type="ECO:0000259" key="7">
    <source>
        <dbReference type="PROSITE" id="PS51007"/>
    </source>
</evidence>
<dbReference type="PROSITE" id="PS51007">
    <property type="entry name" value="CYTC"/>
    <property type="match status" value="1"/>
</dbReference>
<evidence type="ECO:0000313" key="9">
    <source>
        <dbReference type="Proteomes" id="UP000198736"/>
    </source>
</evidence>
<dbReference type="GO" id="GO:0046872">
    <property type="term" value="F:metal ion binding"/>
    <property type="evidence" value="ECO:0007669"/>
    <property type="project" value="UniProtKB-KW"/>
</dbReference>
<sequence>MPALHNDRRPLILDEGLPGRVTLILLKGTMTVMNPTLRTHQSKIARIFASSLLFLTGLVACSGNENTPPPLAATGTPGAEEAVGERLFLETRFTQAFKVSLDNGGDINDPNINDRAVDIVETLGAPIDPGPFKGLSMNCRACHLVDDVLDAPRGGMRAYADFARRSPIPARADGKTVAVRNSPPLVNAALDRPGGVLFHVDAEFNSMEDLIAATFTGRNFGWLPGERTQAIAHIARVVRSDNGAGDLAKEFDGTPFRVLFGGTDASIPEEFRLTSEFRKTIDSATDQEVFDAVVKVVTAYVNGLLFSQNEDSGAPIRSPFDVFLETNGLPQALNPNESPIDYSRRLLQLVKSRESAGTLQFVTSNPNRTDGRFQFHAQPFSFGTRELAGLKMFLTEPTALPATPAELTAGKLGNCVACHAAPNFTDFKAHNTGTTQKEYDEIPGHGDGAFRNLAIPTLATRTTDDLPATEQHPVASERFRSVPAAGTTLTDLGLWNVFANPDMPAPQAKIRNILCDDEQPCSASQGELLNRATARFKTPGLRDLGHSEPFMHNGQFDTLDDVIDFYVDVSDQARAGTLRNGAPQLQGIVLKPGDIAPLVAFLKSLNEDYQ</sequence>
<dbReference type="EMBL" id="CZPZ01000032">
    <property type="protein sequence ID" value="CUS38637.1"/>
    <property type="molecule type" value="Genomic_DNA"/>
</dbReference>
<keyword evidence="3" id="KW-0732">Signal</keyword>
<dbReference type="GO" id="GO:0020037">
    <property type="term" value="F:heme binding"/>
    <property type="evidence" value="ECO:0007669"/>
    <property type="project" value="InterPro"/>
</dbReference>
<evidence type="ECO:0000256" key="2">
    <source>
        <dbReference type="ARBA" id="ARBA00022723"/>
    </source>
</evidence>
<gene>
    <name evidence="8" type="ORF">COMA2_50187</name>
</gene>
<proteinExistence type="predicted"/>
<evidence type="ECO:0000256" key="1">
    <source>
        <dbReference type="ARBA" id="ARBA00022617"/>
    </source>
</evidence>
<evidence type="ECO:0000256" key="3">
    <source>
        <dbReference type="ARBA" id="ARBA00022729"/>
    </source>
</evidence>
<dbReference type="AlphaFoldDB" id="A0A0S4LPK4"/>
<evidence type="ECO:0000313" key="8">
    <source>
        <dbReference type="EMBL" id="CUS38637.1"/>
    </source>
</evidence>
<evidence type="ECO:0000256" key="4">
    <source>
        <dbReference type="ARBA" id="ARBA00023002"/>
    </source>
</evidence>
<dbReference type="Gene3D" id="1.10.760.10">
    <property type="entry name" value="Cytochrome c-like domain"/>
    <property type="match status" value="1"/>
</dbReference>
<dbReference type="SUPFAM" id="SSF46626">
    <property type="entry name" value="Cytochrome c"/>
    <property type="match status" value="1"/>
</dbReference>
<name>A0A0S4LPK4_9BACT</name>
<dbReference type="STRING" id="1742973.COMA2_50187"/>
<evidence type="ECO:0000256" key="6">
    <source>
        <dbReference type="PROSITE-ProRule" id="PRU00433"/>
    </source>
</evidence>
<keyword evidence="1 6" id="KW-0349">Heme</keyword>
<dbReference type="Proteomes" id="UP000198736">
    <property type="component" value="Unassembled WGS sequence"/>
</dbReference>
<keyword evidence="9" id="KW-1185">Reference proteome</keyword>
<dbReference type="InterPro" id="IPR036909">
    <property type="entry name" value="Cyt_c-like_dom_sf"/>
</dbReference>
<feature type="domain" description="Cytochrome c" evidence="7">
    <location>
        <begin position="384"/>
        <end position="606"/>
    </location>
</feature>
<organism evidence="8 9">
    <name type="scientific">Candidatus Nitrospira nitrificans</name>
    <dbReference type="NCBI Taxonomy" id="1742973"/>
    <lineage>
        <taxon>Bacteria</taxon>
        <taxon>Pseudomonadati</taxon>
        <taxon>Nitrospirota</taxon>
        <taxon>Nitrospiria</taxon>
        <taxon>Nitrospirales</taxon>
        <taxon>Nitrospiraceae</taxon>
        <taxon>Nitrospira</taxon>
    </lineage>
</organism>
<keyword evidence="4" id="KW-0560">Oxidoreductase</keyword>
<keyword evidence="2 6" id="KW-0479">Metal-binding</keyword>
<dbReference type="PANTHER" id="PTHR30600:SF10">
    <property type="entry name" value="BLL6722 PROTEIN"/>
    <property type="match status" value="1"/>
</dbReference>
<keyword evidence="5 6" id="KW-0408">Iron</keyword>
<dbReference type="PANTHER" id="PTHR30600">
    <property type="entry name" value="CYTOCHROME C PEROXIDASE-RELATED"/>
    <property type="match status" value="1"/>
</dbReference>
<accession>A0A0S4LPK4</accession>
<dbReference type="InterPro" id="IPR051395">
    <property type="entry name" value="Cytochrome_c_Peroxidase/MauG"/>
</dbReference>
<dbReference type="GO" id="GO:0009055">
    <property type="term" value="F:electron transfer activity"/>
    <property type="evidence" value="ECO:0007669"/>
    <property type="project" value="InterPro"/>
</dbReference>
<evidence type="ECO:0000256" key="5">
    <source>
        <dbReference type="ARBA" id="ARBA00023004"/>
    </source>
</evidence>
<dbReference type="GO" id="GO:0004130">
    <property type="term" value="F:cytochrome-c peroxidase activity"/>
    <property type="evidence" value="ECO:0007669"/>
    <property type="project" value="TreeGrafter"/>
</dbReference>
<reference evidence="9" key="1">
    <citation type="submission" date="2015-10" db="EMBL/GenBank/DDBJ databases">
        <authorList>
            <person name="Luecker S."/>
            <person name="Luecker S."/>
        </authorList>
    </citation>
    <scope>NUCLEOTIDE SEQUENCE [LARGE SCALE GENOMIC DNA]</scope>
</reference>